<sequence>MASTTTIRLMRLHPLGRAPLLNTVRTKQIPYVRSYATPSNPKEDAKSPSKNPAAQFYKTFTRPVSKVLLIAVLTYQLVYFGWMKLETDEIRAETAGEFWGRENEEKENNRLADNLPYTDTISHLESKVEEFKKSEKSK</sequence>
<comment type="caution">
    <text evidence="1">The sequence shown here is derived from an EMBL/GenBank/DDBJ whole genome shotgun (WGS) entry which is preliminary data.</text>
</comment>
<accession>A0A9P4YNG8</accession>
<protein>
    <submittedName>
        <fullName evidence="1">Uncharacterized protein</fullName>
    </submittedName>
</protein>
<dbReference type="RefSeq" id="XP_035318838.1">
    <property type="nucleotide sequence ID" value="XM_035465289.1"/>
</dbReference>
<dbReference type="Proteomes" id="UP000749293">
    <property type="component" value="Unassembled WGS sequence"/>
</dbReference>
<dbReference type="OrthoDB" id="2120024at2759"/>
<reference evidence="1" key="1">
    <citation type="submission" date="2020-03" db="EMBL/GenBank/DDBJ databases">
        <title>Site-based positive gene gene selection in Geosmithia morbida across the United States reveals a broad range of putative effectors and factors for local host and environmental adapation.</title>
        <authorList>
            <person name="Onufrak A."/>
            <person name="Murdoch R.W."/>
            <person name="Gazis R."/>
            <person name="Huff M."/>
            <person name="Staton M."/>
            <person name="Klingeman W."/>
            <person name="Hadziabdic D."/>
        </authorList>
    </citation>
    <scope>NUCLEOTIDE SEQUENCE</scope>
    <source>
        <strain evidence="1">1262</strain>
    </source>
</reference>
<dbReference type="EMBL" id="JAANYQ010000018">
    <property type="protein sequence ID" value="KAF4120186.1"/>
    <property type="molecule type" value="Genomic_DNA"/>
</dbReference>
<organism evidence="1 2">
    <name type="scientific">Geosmithia morbida</name>
    <dbReference type="NCBI Taxonomy" id="1094350"/>
    <lineage>
        <taxon>Eukaryota</taxon>
        <taxon>Fungi</taxon>
        <taxon>Dikarya</taxon>
        <taxon>Ascomycota</taxon>
        <taxon>Pezizomycotina</taxon>
        <taxon>Sordariomycetes</taxon>
        <taxon>Hypocreomycetidae</taxon>
        <taxon>Hypocreales</taxon>
        <taxon>Bionectriaceae</taxon>
        <taxon>Geosmithia</taxon>
    </lineage>
</organism>
<evidence type="ECO:0000313" key="2">
    <source>
        <dbReference type="Proteomes" id="UP000749293"/>
    </source>
</evidence>
<gene>
    <name evidence="1" type="ORF">GMORB2_3313</name>
</gene>
<name>A0A9P4YNG8_9HYPO</name>
<keyword evidence="2" id="KW-1185">Reference proteome</keyword>
<dbReference type="GeneID" id="55969541"/>
<dbReference type="AlphaFoldDB" id="A0A9P4YNG8"/>
<evidence type="ECO:0000313" key="1">
    <source>
        <dbReference type="EMBL" id="KAF4120186.1"/>
    </source>
</evidence>
<proteinExistence type="predicted"/>